<dbReference type="EMBL" id="QANS01000001">
    <property type="protein sequence ID" value="PTU33317.1"/>
    <property type="molecule type" value="Genomic_DNA"/>
</dbReference>
<dbReference type="InterPro" id="IPR012902">
    <property type="entry name" value="N_methyl_site"/>
</dbReference>
<dbReference type="RefSeq" id="WP_107939027.1">
    <property type="nucleotide sequence ID" value="NZ_QANS01000001.1"/>
</dbReference>
<accession>A0A2T5ML61</accession>
<dbReference type="OrthoDB" id="5296662at2"/>
<dbReference type="Proteomes" id="UP000244248">
    <property type="component" value="Unassembled WGS sequence"/>
</dbReference>
<sequence>MRSATHHQLGFTLVELMIAMLLGLLIIGGVIAVFLSNKQTYATHNAMSQVQDSARNTFEMLSRDIRETGLTGCGNAGRIANVLNSGPSGAATKIWAADMANAIRGYDSGTVDPAVPTSTATTAPTDADVGQRVSTTSSIQLVGGDGLGLTVASHDATTAKITLNETTALLAAGDLIVVCDPDHAAIAQVTSLAGSPAVLTLATGTAAPGNCSTGLGFPTQCTTAGSVYTYIANSQVSKLYAVDWFIGFNPLGGKSLYRIGLTAGVPTAAQEMVRNVSDMQITYHRQNATAFTSAAAVTDWTLIDAVMLTLKLESANKFAGGTTNKPITRDIPITVTLRNRVQ</sequence>
<evidence type="ECO:0000256" key="1">
    <source>
        <dbReference type="SAM" id="Phobius"/>
    </source>
</evidence>
<proteinExistence type="predicted"/>
<dbReference type="AlphaFoldDB" id="A0A2T5ML61"/>
<reference evidence="2 3" key="1">
    <citation type="submission" date="2018-04" db="EMBL/GenBank/DDBJ databases">
        <title>Novel species isolated from glacier.</title>
        <authorList>
            <person name="Liu Q."/>
            <person name="Xin Y.-H."/>
        </authorList>
    </citation>
    <scope>NUCLEOTIDE SEQUENCE [LARGE SCALE GENOMIC DNA]</scope>
    <source>
        <strain evidence="2 3">GT1R17</strain>
    </source>
</reference>
<feature type="transmembrane region" description="Helical" evidence="1">
    <location>
        <begin position="12"/>
        <end position="35"/>
    </location>
</feature>
<name>A0A2T5ML61_9GAMM</name>
<keyword evidence="1" id="KW-0472">Membrane</keyword>
<keyword evidence="1" id="KW-1133">Transmembrane helix</keyword>
<organism evidence="2 3">
    <name type="scientific">Stenotrophobium rhamnosiphilum</name>
    <dbReference type="NCBI Taxonomy" id="2029166"/>
    <lineage>
        <taxon>Bacteria</taxon>
        <taxon>Pseudomonadati</taxon>
        <taxon>Pseudomonadota</taxon>
        <taxon>Gammaproteobacteria</taxon>
        <taxon>Nevskiales</taxon>
        <taxon>Nevskiaceae</taxon>
        <taxon>Stenotrophobium</taxon>
    </lineage>
</organism>
<evidence type="ECO:0000313" key="2">
    <source>
        <dbReference type="EMBL" id="PTU33317.1"/>
    </source>
</evidence>
<gene>
    <name evidence="2" type="ORF">CJD38_03895</name>
</gene>
<keyword evidence="3" id="KW-1185">Reference proteome</keyword>
<comment type="caution">
    <text evidence="2">The sequence shown here is derived from an EMBL/GenBank/DDBJ whole genome shotgun (WGS) entry which is preliminary data.</text>
</comment>
<evidence type="ECO:0000313" key="3">
    <source>
        <dbReference type="Proteomes" id="UP000244248"/>
    </source>
</evidence>
<protein>
    <submittedName>
        <fullName evidence="2">Prepilin-type cleavage/methylation domain-containing protein</fullName>
    </submittedName>
</protein>
<keyword evidence="1" id="KW-0812">Transmembrane</keyword>
<dbReference type="Pfam" id="PF07963">
    <property type="entry name" value="N_methyl"/>
    <property type="match status" value="1"/>
</dbReference>